<evidence type="ECO:0000256" key="10">
    <source>
        <dbReference type="ARBA" id="ARBA00031693"/>
    </source>
</evidence>
<evidence type="ECO:0000313" key="13">
    <source>
        <dbReference type="EMBL" id="MBK0330030.1"/>
    </source>
</evidence>
<dbReference type="Pfam" id="PF12710">
    <property type="entry name" value="HAD"/>
    <property type="match status" value="1"/>
</dbReference>
<evidence type="ECO:0000256" key="5">
    <source>
        <dbReference type="ARBA" id="ARBA00022605"/>
    </source>
</evidence>
<protein>
    <recommendedName>
        <fullName evidence="4">phosphoserine phosphatase</fullName>
        <ecNumber evidence="4">3.1.3.3</ecNumber>
    </recommendedName>
    <alternativeName>
        <fullName evidence="10">O-phosphoserine phosphohydrolase</fullName>
    </alternativeName>
</protein>
<keyword evidence="5" id="KW-0028">Amino-acid biosynthesis</keyword>
<evidence type="ECO:0000256" key="1">
    <source>
        <dbReference type="ARBA" id="ARBA00001946"/>
    </source>
</evidence>
<evidence type="ECO:0000256" key="6">
    <source>
        <dbReference type="ARBA" id="ARBA00022723"/>
    </source>
</evidence>
<dbReference type="SFLD" id="SFLDG01137">
    <property type="entry name" value="C1.6.1:_Phosphoserine_Phosphat"/>
    <property type="match status" value="1"/>
</dbReference>
<name>A0ABS1B5Y9_9MICO</name>
<dbReference type="InterPro" id="IPR004469">
    <property type="entry name" value="PSP"/>
</dbReference>
<keyword evidence="14" id="KW-1185">Reference proteome</keyword>
<keyword evidence="7 13" id="KW-0378">Hydrolase</keyword>
<proteinExistence type="inferred from homology"/>
<evidence type="ECO:0000256" key="2">
    <source>
        <dbReference type="ARBA" id="ARBA00005135"/>
    </source>
</evidence>
<dbReference type="NCBIfam" id="TIGR00338">
    <property type="entry name" value="serB"/>
    <property type="match status" value="1"/>
</dbReference>
<dbReference type="Proteomes" id="UP000612352">
    <property type="component" value="Unassembled WGS sequence"/>
</dbReference>
<comment type="cofactor">
    <cofactor evidence="1">
        <name>Mg(2+)</name>
        <dbReference type="ChEBI" id="CHEBI:18420"/>
    </cofactor>
</comment>
<dbReference type="Gene3D" id="3.40.50.1000">
    <property type="entry name" value="HAD superfamily/HAD-like"/>
    <property type="match status" value="1"/>
</dbReference>
<comment type="catalytic activity">
    <reaction evidence="12">
        <text>O-phospho-D-serine + H2O = D-serine + phosphate</text>
        <dbReference type="Rhea" id="RHEA:24873"/>
        <dbReference type="ChEBI" id="CHEBI:15377"/>
        <dbReference type="ChEBI" id="CHEBI:35247"/>
        <dbReference type="ChEBI" id="CHEBI:43474"/>
        <dbReference type="ChEBI" id="CHEBI:58680"/>
        <dbReference type="EC" id="3.1.3.3"/>
    </reaction>
</comment>
<dbReference type="EMBL" id="JAEDAJ010000001">
    <property type="protein sequence ID" value="MBK0330030.1"/>
    <property type="molecule type" value="Genomic_DNA"/>
</dbReference>
<evidence type="ECO:0000256" key="11">
    <source>
        <dbReference type="ARBA" id="ARBA00048138"/>
    </source>
</evidence>
<evidence type="ECO:0000256" key="12">
    <source>
        <dbReference type="ARBA" id="ARBA00048523"/>
    </source>
</evidence>
<evidence type="ECO:0000256" key="8">
    <source>
        <dbReference type="ARBA" id="ARBA00022842"/>
    </source>
</evidence>
<dbReference type="PANTHER" id="PTHR43344:SF2">
    <property type="entry name" value="PHOSPHOSERINE PHOSPHATASE"/>
    <property type="match status" value="1"/>
</dbReference>
<dbReference type="InterPro" id="IPR050582">
    <property type="entry name" value="HAD-like_SerB"/>
</dbReference>
<reference evidence="13 14" key="1">
    <citation type="submission" date="2020-12" db="EMBL/GenBank/DDBJ databases">
        <title>Brachybacterium sp. MASK1Z-5, whole genome shotgun sequence.</title>
        <authorList>
            <person name="Tuo L."/>
        </authorList>
    </citation>
    <scope>NUCLEOTIDE SEQUENCE [LARGE SCALE GENOMIC DNA]</scope>
    <source>
        <strain evidence="13 14">MASK1Z-5</strain>
    </source>
</reference>
<gene>
    <name evidence="13" type="primary">serB</name>
    <name evidence="13" type="ORF">I8D64_01240</name>
</gene>
<dbReference type="InterPro" id="IPR023214">
    <property type="entry name" value="HAD_sf"/>
</dbReference>
<comment type="catalytic activity">
    <reaction evidence="11">
        <text>O-phospho-L-serine + H2O = L-serine + phosphate</text>
        <dbReference type="Rhea" id="RHEA:21208"/>
        <dbReference type="ChEBI" id="CHEBI:15377"/>
        <dbReference type="ChEBI" id="CHEBI:33384"/>
        <dbReference type="ChEBI" id="CHEBI:43474"/>
        <dbReference type="ChEBI" id="CHEBI:57524"/>
        <dbReference type="EC" id="3.1.3.3"/>
    </reaction>
</comment>
<dbReference type="SFLD" id="SFLDS00003">
    <property type="entry name" value="Haloacid_Dehalogenase"/>
    <property type="match status" value="1"/>
</dbReference>
<organism evidence="13 14">
    <name type="scientific">Brachybacterium halotolerans</name>
    <dbReference type="NCBI Taxonomy" id="2795215"/>
    <lineage>
        <taxon>Bacteria</taxon>
        <taxon>Bacillati</taxon>
        <taxon>Actinomycetota</taxon>
        <taxon>Actinomycetes</taxon>
        <taxon>Micrococcales</taxon>
        <taxon>Dermabacteraceae</taxon>
        <taxon>Brachybacterium</taxon>
    </lineage>
</organism>
<keyword evidence="9" id="KW-0718">Serine biosynthesis</keyword>
<dbReference type="GO" id="GO:0016787">
    <property type="term" value="F:hydrolase activity"/>
    <property type="evidence" value="ECO:0007669"/>
    <property type="project" value="UniProtKB-KW"/>
</dbReference>
<evidence type="ECO:0000256" key="7">
    <source>
        <dbReference type="ARBA" id="ARBA00022801"/>
    </source>
</evidence>
<sequence>MLVSDVDSTFLTQEVIELVAEHAGTRAQVEEVTTRAMRGEMDFTQSLHARVATLAGLPVSVLAEVRAALVPTPGALELVERCRAAGVVTALVSGGFHEAVDELAASAGIDHVLANRFEIRDGRLTGGVSGPIVDAQTKRRTLEELAARHGVPIERTVAVGDGANDALMVRAAGIGIAFRGKPALVEVSDVHLEGESLLDVWPHLERVLERA</sequence>
<dbReference type="SUPFAM" id="SSF56784">
    <property type="entry name" value="HAD-like"/>
    <property type="match status" value="1"/>
</dbReference>
<accession>A0ABS1B5Y9</accession>
<evidence type="ECO:0000256" key="9">
    <source>
        <dbReference type="ARBA" id="ARBA00023299"/>
    </source>
</evidence>
<dbReference type="SFLD" id="SFLDF00029">
    <property type="entry name" value="phosphoserine_phosphatase"/>
    <property type="match status" value="1"/>
</dbReference>
<evidence type="ECO:0000256" key="4">
    <source>
        <dbReference type="ARBA" id="ARBA00012640"/>
    </source>
</evidence>
<keyword evidence="6" id="KW-0479">Metal-binding</keyword>
<dbReference type="SFLD" id="SFLDG01136">
    <property type="entry name" value="C1.6:_Phosphoserine_Phosphatas"/>
    <property type="match status" value="1"/>
</dbReference>
<comment type="caution">
    <text evidence="13">The sequence shown here is derived from an EMBL/GenBank/DDBJ whole genome shotgun (WGS) entry which is preliminary data.</text>
</comment>
<comment type="similarity">
    <text evidence="3">Belongs to the HAD-like hydrolase superfamily. SerB family.</text>
</comment>
<dbReference type="EC" id="3.1.3.3" evidence="4"/>
<dbReference type="InterPro" id="IPR036412">
    <property type="entry name" value="HAD-like_sf"/>
</dbReference>
<keyword evidence="8" id="KW-0460">Magnesium</keyword>
<dbReference type="NCBIfam" id="TIGR01488">
    <property type="entry name" value="HAD-SF-IB"/>
    <property type="match status" value="1"/>
</dbReference>
<comment type="pathway">
    <text evidence="2">Amino-acid biosynthesis; L-serine biosynthesis; L-serine from 3-phospho-D-glycerate: step 3/3.</text>
</comment>
<evidence type="ECO:0000313" key="14">
    <source>
        <dbReference type="Proteomes" id="UP000612352"/>
    </source>
</evidence>
<dbReference type="PANTHER" id="PTHR43344">
    <property type="entry name" value="PHOSPHOSERINE PHOSPHATASE"/>
    <property type="match status" value="1"/>
</dbReference>
<evidence type="ECO:0000256" key="3">
    <source>
        <dbReference type="ARBA" id="ARBA00009184"/>
    </source>
</evidence>